<sequence length="217" mass="22864">MFVTYARAIRPRLSFMLLSAALLWASSAQAVPIYYEFSGNVTSVNELSPSTVAVGDGFSGQLAYDPTSPFPISPSSVTDVLEFSVSLNDIVFDGGMPGNTATTFRSSGLEVLGVLGTPTSVEENGVDYLSLVLNFSPFAMTPSTLPVELPVDDFTGGTFTVIGLLASGSFPMITGEFSALQQIDAVQVPETSSLMILLLGLVGVAAMRCGTRRRVGR</sequence>
<evidence type="ECO:0008006" key="5">
    <source>
        <dbReference type="Google" id="ProtNLM"/>
    </source>
</evidence>
<dbReference type="RefSeq" id="WP_136547572.1">
    <property type="nucleotide sequence ID" value="NZ_CP031093.1"/>
</dbReference>
<feature type="signal peptide" evidence="2">
    <location>
        <begin position="1"/>
        <end position="30"/>
    </location>
</feature>
<dbReference type="EMBL" id="CP031093">
    <property type="protein sequence ID" value="QCF25371.1"/>
    <property type="molecule type" value="Genomic_DNA"/>
</dbReference>
<organism evidence="3 4">
    <name type="scientific">Hydrocarboniclastica marina</name>
    <dbReference type="NCBI Taxonomy" id="2259620"/>
    <lineage>
        <taxon>Bacteria</taxon>
        <taxon>Pseudomonadati</taxon>
        <taxon>Pseudomonadota</taxon>
        <taxon>Gammaproteobacteria</taxon>
        <taxon>Alteromonadales</taxon>
        <taxon>Alteromonadaceae</taxon>
        <taxon>Hydrocarboniclastica</taxon>
    </lineage>
</organism>
<keyword evidence="1" id="KW-0812">Transmembrane</keyword>
<dbReference type="AlphaFoldDB" id="A0A4P7XEN4"/>
<keyword evidence="1" id="KW-1133">Transmembrane helix</keyword>
<protein>
    <recommendedName>
        <fullName evidence="5">PEP-CTERM sorting domain-containing protein</fullName>
    </recommendedName>
</protein>
<reference evidence="3 4" key="1">
    <citation type="submission" date="2018-07" db="EMBL/GenBank/DDBJ databases">
        <title>Marsedoiliclastica nanhaica gen. nov. sp. nov., a novel marine hydrocarbonoclastic bacterium isolated from an in-situ enriched hydrocarbon-degrading consortium in deep-sea sediment.</title>
        <authorList>
            <person name="Dong C."/>
            <person name="Ma T."/>
            <person name="Liu R."/>
            <person name="Shao Z."/>
        </authorList>
    </citation>
    <scope>NUCLEOTIDE SEQUENCE [LARGE SCALE GENOMIC DNA]</scope>
    <source>
        <strain evidence="4">soil36-7</strain>
    </source>
</reference>
<name>A0A4P7XEN4_9ALTE</name>
<gene>
    <name evidence="3" type="ORF">soil367_05185</name>
</gene>
<evidence type="ECO:0000256" key="1">
    <source>
        <dbReference type="SAM" id="Phobius"/>
    </source>
</evidence>
<feature type="transmembrane region" description="Helical" evidence="1">
    <location>
        <begin position="192"/>
        <end position="211"/>
    </location>
</feature>
<proteinExistence type="predicted"/>
<feature type="chain" id="PRO_5020684766" description="PEP-CTERM sorting domain-containing protein" evidence="2">
    <location>
        <begin position="31"/>
        <end position="217"/>
    </location>
</feature>
<keyword evidence="2" id="KW-0732">Signal</keyword>
<keyword evidence="4" id="KW-1185">Reference proteome</keyword>
<keyword evidence="1" id="KW-0472">Membrane</keyword>
<accession>A0A4P7XEN4</accession>
<evidence type="ECO:0000256" key="2">
    <source>
        <dbReference type="SAM" id="SignalP"/>
    </source>
</evidence>
<evidence type="ECO:0000313" key="4">
    <source>
        <dbReference type="Proteomes" id="UP000298049"/>
    </source>
</evidence>
<dbReference type="Proteomes" id="UP000298049">
    <property type="component" value="Chromosome"/>
</dbReference>
<evidence type="ECO:0000313" key="3">
    <source>
        <dbReference type="EMBL" id="QCF25371.1"/>
    </source>
</evidence>
<dbReference type="KEGG" id="hmi:soil367_05185"/>